<evidence type="ECO:0000256" key="1">
    <source>
        <dbReference type="SAM" id="MobiDB-lite"/>
    </source>
</evidence>
<keyword evidence="3" id="KW-1185">Reference proteome</keyword>
<dbReference type="Proteomes" id="UP000823388">
    <property type="component" value="Chromosome 1N"/>
</dbReference>
<name>A0A8T0X3I3_PANVG</name>
<feature type="region of interest" description="Disordered" evidence="1">
    <location>
        <begin position="54"/>
        <end position="81"/>
    </location>
</feature>
<sequence length="214" mass="22621">MRSLVPQPAAQPPLSRPCAAPAEFALAVLPEGARAVSSKGGAATPAGHGWSCAPTGARAAGAKGGTVQLPHERRWRSSRLSHTRRGGVARCSSTCGGGGARSSCLHAAAALAAPARTRQRCSRLLHTQRRRSSWPSLKRALVAEATSSSAVHLILRVTKSFRPSSNGAVVYREGRRAVSAAHPLQRKYGAEAGHASTGLPKWRLSRWMTRCRGR</sequence>
<accession>A0A8T0X3I3</accession>
<organism evidence="2 3">
    <name type="scientific">Panicum virgatum</name>
    <name type="common">Blackwell switchgrass</name>
    <dbReference type="NCBI Taxonomy" id="38727"/>
    <lineage>
        <taxon>Eukaryota</taxon>
        <taxon>Viridiplantae</taxon>
        <taxon>Streptophyta</taxon>
        <taxon>Embryophyta</taxon>
        <taxon>Tracheophyta</taxon>
        <taxon>Spermatophyta</taxon>
        <taxon>Magnoliopsida</taxon>
        <taxon>Liliopsida</taxon>
        <taxon>Poales</taxon>
        <taxon>Poaceae</taxon>
        <taxon>PACMAD clade</taxon>
        <taxon>Panicoideae</taxon>
        <taxon>Panicodae</taxon>
        <taxon>Paniceae</taxon>
        <taxon>Panicinae</taxon>
        <taxon>Panicum</taxon>
        <taxon>Panicum sect. Hiantes</taxon>
    </lineage>
</organism>
<evidence type="ECO:0000313" key="3">
    <source>
        <dbReference type="Proteomes" id="UP000823388"/>
    </source>
</evidence>
<reference evidence="2" key="1">
    <citation type="submission" date="2020-05" db="EMBL/GenBank/DDBJ databases">
        <title>WGS assembly of Panicum virgatum.</title>
        <authorList>
            <person name="Lovell J.T."/>
            <person name="Jenkins J."/>
            <person name="Shu S."/>
            <person name="Juenger T.E."/>
            <person name="Schmutz J."/>
        </authorList>
    </citation>
    <scope>NUCLEOTIDE SEQUENCE</scope>
    <source>
        <strain evidence="2">AP13</strain>
    </source>
</reference>
<protein>
    <submittedName>
        <fullName evidence="2">Uncharacterized protein</fullName>
    </submittedName>
</protein>
<gene>
    <name evidence="2" type="ORF">PVAP13_1NG339200</name>
</gene>
<dbReference type="AlphaFoldDB" id="A0A8T0X3I3"/>
<evidence type="ECO:0000313" key="2">
    <source>
        <dbReference type="EMBL" id="KAG2652476.1"/>
    </source>
</evidence>
<proteinExistence type="predicted"/>
<dbReference type="EMBL" id="CM029038">
    <property type="protein sequence ID" value="KAG2652476.1"/>
    <property type="molecule type" value="Genomic_DNA"/>
</dbReference>
<comment type="caution">
    <text evidence="2">The sequence shown here is derived from an EMBL/GenBank/DDBJ whole genome shotgun (WGS) entry which is preliminary data.</text>
</comment>